<dbReference type="Proteomes" id="UP000076858">
    <property type="component" value="Unassembled WGS sequence"/>
</dbReference>
<sequence>MTDIRANRRIFVDKDLRRNGKTDEYASECQLFNSIHFGICK</sequence>
<dbReference type="AlphaFoldDB" id="A0A164Z812"/>
<reference evidence="1 2" key="1">
    <citation type="submission" date="2016-03" db="EMBL/GenBank/DDBJ databases">
        <title>EvidentialGene: Evidence-directed Construction of Genes on Genomes.</title>
        <authorList>
            <person name="Gilbert D.G."/>
            <person name="Choi J.-H."/>
            <person name="Mockaitis K."/>
            <person name="Colbourne J."/>
            <person name="Pfrender M."/>
        </authorList>
    </citation>
    <scope>NUCLEOTIDE SEQUENCE [LARGE SCALE GENOMIC DNA]</scope>
    <source>
        <strain evidence="1 2">Xinb3</strain>
        <tissue evidence="1">Complete organism</tissue>
    </source>
</reference>
<name>A0A164Z812_9CRUS</name>
<comment type="caution">
    <text evidence="1">The sequence shown here is derived from an EMBL/GenBank/DDBJ whole genome shotgun (WGS) entry which is preliminary data.</text>
</comment>
<dbReference type="EMBL" id="LRGB01000767">
    <property type="protein sequence ID" value="KZS16059.1"/>
    <property type="molecule type" value="Genomic_DNA"/>
</dbReference>
<organism evidence="1 2">
    <name type="scientific">Daphnia magna</name>
    <dbReference type="NCBI Taxonomy" id="35525"/>
    <lineage>
        <taxon>Eukaryota</taxon>
        <taxon>Metazoa</taxon>
        <taxon>Ecdysozoa</taxon>
        <taxon>Arthropoda</taxon>
        <taxon>Crustacea</taxon>
        <taxon>Branchiopoda</taxon>
        <taxon>Diplostraca</taxon>
        <taxon>Cladocera</taxon>
        <taxon>Anomopoda</taxon>
        <taxon>Daphniidae</taxon>
        <taxon>Daphnia</taxon>
    </lineage>
</organism>
<keyword evidence="2" id="KW-1185">Reference proteome</keyword>
<accession>A0A164Z812</accession>
<gene>
    <name evidence="1" type="ORF">APZ42_018278</name>
</gene>
<evidence type="ECO:0000313" key="2">
    <source>
        <dbReference type="Proteomes" id="UP000076858"/>
    </source>
</evidence>
<protein>
    <submittedName>
        <fullName evidence="1">Uncharacterized protein</fullName>
    </submittedName>
</protein>
<proteinExistence type="predicted"/>
<evidence type="ECO:0000313" key="1">
    <source>
        <dbReference type="EMBL" id="KZS16059.1"/>
    </source>
</evidence>